<name>U7V5K6_9FUSO</name>
<evidence type="ECO:0000256" key="6">
    <source>
        <dbReference type="ARBA" id="ARBA00022989"/>
    </source>
</evidence>
<reference evidence="11 12" key="1">
    <citation type="submission" date="2013-08" db="EMBL/GenBank/DDBJ databases">
        <authorList>
            <person name="Weinstock G."/>
            <person name="Sodergren E."/>
            <person name="Wylie T."/>
            <person name="Fulton L."/>
            <person name="Fulton R."/>
            <person name="Fronick C."/>
            <person name="O'Laughlin M."/>
            <person name="Godfrey J."/>
            <person name="Miner T."/>
            <person name="Herter B."/>
            <person name="Appelbaum E."/>
            <person name="Cordes M."/>
            <person name="Lek S."/>
            <person name="Wollam A."/>
            <person name="Pepin K.H."/>
            <person name="Palsikar V.B."/>
            <person name="Mitreva M."/>
            <person name="Wilson R.K."/>
        </authorList>
    </citation>
    <scope>NUCLEOTIDE SEQUENCE [LARGE SCALE GENOMIC DNA]</scope>
    <source>
        <strain evidence="11 12">ATCC BAA-474</strain>
    </source>
</reference>
<keyword evidence="4" id="KW-0997">Cell inner membrane</keyword>
<keyword evidence="12" id="KW-1185">Reference proteome</keyword>
<evidence type="ECO:0000259" key="10">
    <source>
        <dbReference type="Pfam" id="PF04290"/>
    </source>
</evidence>
<keyword evidence="6 9" id="KW-1133">Transmembrane helix</keyword>
<dbReference type="InterPro" id="IPR055348">
    <property type="entry name" value="DctQ"/>
</dbReference>
<comment type="caution">
    <text evidence="11">The sequence shown here is derived from an EMBL/GenBank/DDBJ whole genome shotgun (WGS) entry which is preliminary data.</text>
</comment>
<gene>
    <name evidence="11" type="ORF">HMPREF0202_02453</name>
</gene>
<evidence type="ECO:0000313" key="12">
    <source>
        <dbReference type="Proteomes" id="UP000017081"/>
    </source>
</evidence>
<feature type="transmembrane region" description="Helical" evidence="9">
    <location>
        <begin position="86"/>
        <end position="108"/>
    </location>
</feature>
<feature type="transmembrane region" description="Helical" evidence="9">
    <location>
        <begin position="7"/>
        <end position="27"/>
    </location>
</feature>
<dbReference type="HOGENOM" id="CLU_086356_9_2_0"/>
<evidence type="ECO:0000256" key="7">
    <source>
        <dbReference type="ARBA" id="ARBA00023136"/>
    </source>
</evidence>
<sequence length="159" mass="17944">MDRLRGYINRVIFIVSALLLTVMVATVAWQVTSRYVFNSPSIFTDELARFLLMWIGMLGTTYAFGSKAHLSMDYLHTFLKVDTVKIIKIILPILSIIFMGFVMVWGGTLLTLNTMKQLSPVLYVPMGVVYSILPITGVINVFYFITYIGDELAVKGSDR</sequence>
<dbReference type="GO" id="GO:0005886">
    <property type="term" value="C:plasma membrane"/>
    <property type="evidence" value="ECO:0007669"/>
    <property type="project" value="UniProtKB-SubCell"/>
</dbReference>
<dbReference type="eggNOG" id="COG3090">
    <property type="taxonomic scope" value="Bacteria"/>
</dbReference>
<evidence type="ECO:0000256" key="3">
    <source>
        <dbReference type="ARBA" id="ARBA00022475"/>
    </source>
</evidence>
<dbReference type="InterPro" id="IPR007387">
    <property type="entry name" value="TRAP_DctQ"/>
</dbReference>
<evidence type="ECO:0000313" key="11">
    <source>
        <dbReference type="EMBL" id="ERT66987.1"/>
    </source>
</evidence>
<keyword evidence="7 9" id="KW-0472">Membrane</keyword>
<evidence type="ECO:0000256" key="2">
    <source>
        <dbReference type="ARBA" id="ARBA00022448"/>
    </source>
</evidence>
<feature type="transmembrane region" description="Helical" evidence="9">
    <location>
        <begin position="47"/>
        <end position="65"/>
    </location>
</feature>
<keyword evidence="3" id="KW-1003">Cell membrane</keyword>
<organism evidence="11 12">
    <name type="scientific">Cetobacterium somerae ATCC BAA-474</name>
    <dbReference type="NCBI Taxonomy" id="1319815"/>
    <lineage>
        <taxon>Bacteria</taxon>
        <taxon>Fusobacteriati</taxon>
        <taxon>Fusobacteriota</taxon>
        <taxon>Fusobacteriia</taxon>
        <taxon>Fusobacteriales</taxon>
        <taxon>Fusobacteriaceae</taxon>
        <taxon>Cetobacterium</taxon>
    </lineage>
</organism>
<dbReference type="PANTHER" id="PTHR35011">
    <property type="entry name" value="2,3-DIKETO-L-GULONATE TRAP TRANSPORTER SMALL PERMEASE PROTEIN YIAM"/>
    <property type="match status" value="1"/>
</dbReference>
<evidence type="ECO:0000256" key="1">
    <source>
        <dbReference type="ARBA" id="ARBA00004429"/>
    </source>
</evidence>
<dbReference type="RefSeq" id="WP_023051983.1">
    <property type="nucleotide sequence ID" value="NZ_CP173065.2"/>
</dbReference>
<keyword evidence="5 9" id="KW-0812">Transmembrane</keyword>
<comment type="similarity">
    <text evidence="8">Belongs to the TRAP transporter small permease family.</text>
</comment>
<dbReference type="STRING" id="1319815.HMPREF0202_02453"/>
<comment type="subcellular location">
    <subcellularLocation>
        <location evidence="1">Cell inner membrane</location>
        <topology evidence="1">Multi-pass membrane protein</topology>
    </subcellularLocation>
</comment>
<feature type="domain" description="Tripartite ATP-independent periplasmic transporters DctQ component" evidence="10">
    <location>
        <begin position="23"/>
        <end position="145"/>
    </location>
</feature>
<dbReference type="GO" id="GO:0015740">
    <property type="term" value="P:C4-dicarboxylate transport"/>
    <property type="evidence" value="ECO:0007669"/>
    <property type="project" value="TreeGrafter"/>
</dbReference>
<dbReference type="GO" id="GO:0022857">
    <property type="term" value="F:transmembrane transporter activity"/>
    <property type="evidence" value="ECO:0007669"/>
    <property type="project" value="TreeGrafter"/>
</dbReference>
<dbReference type="Proteomes" id="UP000017081">
    <property type="component" value="Unassembled WGS sequence"/>
</dbReference>
<evidence type="ECO:0000256" key="9">
    <source>
        <dbReference type="SAM" id="Phobius"/>
    </source>
</evidence>
<dbReference type="EMBL" id="AXZF01000123">
    <property type="protein sequence ID" value="ERT66987.1"/>
    <property type="molecule type" value="Genomic_DNA"/>
</dbReference>
<dbReference type="Pfam" id="PF04290">
    <property type="entry name" value="DctQ"/>
    <property type="match status" value="1"/>
</dbReference>
<feature type="transmembrane region" description="Helical" evidence="9">
    <location>
        <begin position="128"/>
        <end position="149"/>
    </location>
</feature>
<evidence type="ECO:0000256" key="8">
    <source>
        <dbReference type="ARBA" id="ARBA00038436"/>
    </source>
</evidence>
<dbReference type="PANTHER" id="PTHR35011:SF2">
    <property type="entry name" value="2,3-DIKETO-L-GULONATE TRAP TRANSPORTER SMALL PERMEASE PROTEIN YIAM"/>
    <property type="match status" value="1"/>
</dbReference>
<proteinExistence type="inferred from homology"/>
<dbReference type="AlphaFoldDB" id="U7V5K6"/>
<keyword evidence="2" id="KW-0813">Transport</keyword>
<protein>
    <submittedName>
        <fullName evidence="11">TRAP transporter, DctQ-like membrane protein</fullName>
    </submittedName>
</protein>
<accession>U7V5K6</accession>
<evidence type="ECO:0000256" key="4">
    <source>
        <dbReference type="ARBA" id="ARBA00022519"/>
    </source>
</evidence>
<evidence type="ECO:0000256" key="5">
    <source>
        <dbReference type="ARBA" id="ARBA00022692"/>
    </source>
</evidence>